<dbReference type="SUPFAM" id="SSF55031">
    <property type="entry name" value="Bacterial exopeptidase dimerisation domain"/>
    <property type="match status" value="1"/>
</dbReference>
<dbReference type="Pfam" id="PF01546">
    <property type="entry name" value="Peptidase_M20"/>
    <property type="match status" value="1"/>
</dbReference>
<dbReference type="GO" id="GO:0046872">
    <property type="term" value="F:metal ion binding"/>
    <property type="evidence" value="ECO:0007669"/>
    <property type="project" value="UniProtKB-KW"/>
</dbReference>
<protein>
    <submittedName>
        <fullName evidence="7">M20/M25/M40 family metallo-hydrolase</fullName>
    </submittedName>
</protein>
<keyword evidence="5" id="KW-0862">Zinc</keyword>
<gene>
    <name evidence="7" type="ORF">H9741_07660</name>
</gene>
<evidence type="ECO:0000256" key="2">
    <source>
        <dbReference type="ARBA" id="ARBA00022670"/>
    </source>
</evidence>
<evidence type="ECO:0000313" key="8">
    <source>
        <dbReference type="Proteomes" id="UP000824204"/>
    </source>
</evidence>
<reference evidence="7" key="2">
    <citation type="submission" date="2021-04" db="EMBL/GenBank/DDBJ databases">
        <authorList>
            <person name="Gilroy R."/>
        </authorList>
    </citation>
    <scope>NUCLEOTIDE SEQUENCE</scope>
    <source>
        <strain evidence="7">811</strain>
    </source>
</reference>
<dbReference type="SUPFAM" id="SSF53187">
    <property type="entry name" value="Zn-dependent exopeptidases"/>
    <property type="match status" value="1"/>
</dbReference>
<accession>A0A9D1V951</accession>
<dbReference type="GO" id="GO:0008233">
    <property type="term" value="F:peptidase activity"/>
    <property type="evidence" value="ECO:0007669"/>
    <property type="project" value="UniProtKB-KW"/>
</dbReference>
<dbReference type="Gene3D" id="3.30.70.360">
    <property type="match status" value="1"/>
</dbReference>
<dbReference type="Proteomes" id="UP000824204">
    <property type="component" value="Unassembled WGS sequence"/>
</dbReference>
<keyword evidence="2" id="KW-0645">Protease</keyword>
<dbReference type="InterPro" id="IPR036264">
    <property type="entry name" value="Bact_exopeptidase_dim_dom"/>
</dbReference>
<reference evidence="7" key="1">
    <citation type="journal article" date="2021" name="PeerJ">
        <title>Extensive microbial diversity within the chicken gut microbiome revealed by metagenomics and culture.</title>
        <authorList>
            <person name="Gilroy R."/>
            <person name="Ravi A."/>
            <person name="Getino M."/>
            <person name="Pursley I."/>
            <person name="Horton D.L."/>
            <person name="Alikhan N.F."/>
            <person name="Baker D."/>
            <person name="Gharbi K."/>
            <person name="Hall N."/>
            <person name="Watson M."/>
            <person name="Adriaenssens E.M."/>
            <person name="Foster-Nyarko E."/>
            <person name="Jarju S."/>
            <person name="Secka A."/>
            <person name="Antonio M."/>
            <person name="Oren A."/>
            <person name="Chaudhuri R.R."/>
            <person name="La Ragione R."/>
            <person name="Hildebrand F."/>
            <person name="Pallen M.J."/>
        </authorList>
    </citation>
    <scope>NUCLEOTIDE SEQUENCE</scope>
    <source>
        <strain evidence="7">811</strain>
    </source>
</reference>
<evidence type="ECO:0000256" key="5">
    <source>
        <dbReference type="ARBA" id="ARBA00022833"/>
    </source>
</evidence>
<evidence type="ECO:0000256" key="4">
    <source>
        <dbReference type="ARBA" id="ARBA00022801"/>
    </source>
</evidence>
<dbReference type="GO" id="GO:0006508">
    <property type="term" value="P:proteolysis"/>
    <property type="evidence" value="ECO:0007669"/>
    <property type="project" value="UniProtKB-KW"/>
</dbReference>
<keyword evidence="4" id="KW-0378">Hydrolase</keyword>
<evidence type="ECO:0000256" key="1">
    <source>
        <dbReference type="ARBA" id="ARBA00006247"/>
    </source>
</evidence>
<sequence>MTWLYVVIAVVAVLVLIGIPVVRALRFRPKKEKTYSDFPVQCDEQKAISDLAEMIRCKTVSDTDESKEDDAEFEKFEQLLPRHFPNVHRVCEFMKLGKRSLLFRWKGKDSSVCRVLMAHYDVVSVEQSLWQKPAFAGLVEDGVLWGRGTLDTKGTLNGVMQAAETLIGQGFVPQNDIYLAFSGNEETNGTGAPTIVKYFQEKGIRPALVCDEGGAVVDKVFPGVSAPCALIGIAEKGLCNVRFSVEGKGGHASAPPPHTAVGKLSKACSAVEDHPFPARLSKPAKELFDTLGRHSSFVYRLIFANLGLFRGALDGLCKKSGGELNALMRTTVAFTQMSGSKGMNVLPPYAEMVANLRIMCGESVQSCVDYLKKRVGDGIKVEVVYGMDPSNVSETQGEAWEMMKKAVSQTWKEAIVAPYLMLACSDSRHYGEISDHVYRFSAMALSKEERASIHGNDEKIPLEKIVRTVHFYLRLISQF</sequence>
<organism evidence="7 8">
    <name type="scientific">Candidatus Borkfalkia faecipullorum</name>
    <dbReference type="NCBI Taxonomy" id="2838510"/>
    <lineage>
        <taxon>Bacteria</taxon>
        <taxon>Bacillati</taxon>
        <taxon>Bacillota</taxon>
        <taxon>Clostridia</taxon>
        <taxon>Christensenellales</taxon>
        <taxon>Christensenellaceae</taxon>
        <taxon>Candidatus Borkfalkia</taxon>
    </lineage>
</organism>
<dbReference type="InterPro" id="IPR002933">
    <property type="entry name" value="Peptidase_M20"/>
</dbReference>
<dbReference type="Gene3D" id="3.40.630.10">
    <property type="entry name" value="Zn peptidases"/>
    <property type="match status" value="1"/>
</dbReference>
<dbReference type="InterPro" id="IPR047177">
    <property type="entry name" value="Pept_M20A"/>
</dbReference>
<dbReference type="EMBL" id="DXFX01000099">
    <property type="protein sequence ID" value="HIX08329.1"/>
    <property type="molecule type" value="Genomic_DNA"/>
</dbReference>
<evidence type="ECO:0000259" key="6">
    <source>
        <dbReference type="Pfam" id="PF07687"/>
    </source>
</evidence>
<keyword evidence="3" id="KW-0479">Metal-binding</keyword>
<proteinExistence type="inferred from homology"/>
<comment type="similarity">
    <text evidence="1">Belongs to the peptidase M20A family.</text>
</comment>
<dbReference type="Pfam" id="PF07687">
    <property type="entry name" value="M20_dimer"/>
    <property type="match status" value="1"/>
</dbReference>
<comment type="caution">
    <text evidence="7">The sequence shown here is derived from an EMBL/GenBank/DDBJ whole genome shotgun (WGS) entry which is preliminary data.</text>
</comment>
<evidence type="ECO:0000256" key="3">
    <source>
        <dbReference type="ARBA" id="ARBA00022723"/>
    </source>
</evidence>
<dbReference type="PANTHER" id="PTHR45962">
    <property type="entry name" value="N-FATTY-ACYL-AMINO ACID SYNTHASE/HYDROLASE PM20D1"/>
    <property type="match status" value="1"/>
</dbReference>
<dbReference type="InterPro" id="IPR011650">
    <property type="entry name" value="Peptidase_M20_dimer"/>
</dbReference>
<dbReference type="Gene3D" id="1.10.150.900">
    <property type="match status" value="1"/>
</dbReference>
<dbReference type="PANTHER" id="PTHR45962:SF1">
    <property type="entry name" value="N-FATTY-ACYL-AMINO ACID SYNTHASE_HYDROLASE PM20D1"/>
    <property type="match status" value="1"/>
</dbReference>
<feature type="domain" description="Peptidase M20 dimerisation" evidence="6">
    <location>
        <begin position="233"/>
        <end position="376"/>
    </location>
</feature>
<evidence type="ECO:0000313" key="7">
    <source>
        <dbReference type="EMBL" id="HIX08329.1"/>
    </source>
</evidence>
<dbReference type="AlphaFoldDB" id="A0A9D1V951"/>
<name>A0A9D1V951_9FIRM</name>